<evidence type="ECO:0000256" key="2">
    <source>
        <dbReference type="ARBA" id="ARBA00022553"/>
    </source>
</evidence>
<feature type="compositionally biased region" description="Acidic residues" evidence="5">
    <location>
        <begin position="462"/>
        <end position="472"/>
    </location>
</feature>
<feature type="compositionally biased region" description="Polar residues" evidence="5">
    <location>
        <begin position="867"/>
        <end position="877"/>
    </location>
</feature>
<feature type="region of interest" description="Disordered" evidence="5">
    <location>
        <begin position="850"/>
        <end position="887"/>
    </location>
</feature>
<accession>A0AAX4HAW7</accession>
<protein>
    <recommendedName>
        <fullName evidence="6">DNA replication checkpoint mediator MRC1 domain-containing protein</fullName>
    </recommendedName>
</protein>
<organism evidence="7 8">
    <name type="scientific">Australozyma saopauloensis</name>
    <dbReference type="NCBI Taxonomy" id="291208"/>
    <lineage>
        <taxon>Eukaryota</taxon>
        <taxon>Fungi</taxon>
        <taxon>Dikarya</taxon>
        <taxon>Ascomycota</taxon>
        <taxon>Saccharomycotina</taxon>
        <taxon>Pichiomycetes</taxon>
        <taxon>Metschnikowiaceae</taxon>
        <taxon>Australozyma</taxon>
    </lineage>
</organism>
<feature type="compositionally biased region" description="Acidic residues" evidence="5">
    <location>
        <begin position="440"/>
        <end position="455"/>
    </location>
</feature>
<evidence type="ECO:0000313" key="8">
    <source>
        <dbReference type="Proteomes" id="UP001338582"/>
    </source>
</evidence>
<sequence length="1067" mass="120193">MDFDSSILKKVKERLYGVDTATQAIPSFEESILFLAPKETQVVSVIETQNTEKPQKTVSKPLRPTLKTAAVALPQLELDLSDFQNAPVSTQKIDTHPEGASQLTQLTQLPHLSQSTQNVESEESAPLVTAETQIIPDSKETQLLESEIARASLTDEEEDLNDDANTTVDSSIQKTVTTRAELDQIERDLSDQKLKKNIQPAFAQKSFNPIDRLMEAFDSESEHEDPLNSENAASALSPSTSPIQAATAAKGDIQLDDDEDSDFEIPDAIDVLNNGIKALTPKKKKSPITDYALRLKHQLMSSPSNSSRELISLDDSDDDLAIEEPVVIPSLSKEQELLVKQKFSKKLPRKLPKKRDLFTSLRRANTKQLRQMKLEHPDAELIEEIEKDEEEMGNLLEREMERARRVRKKEKQQEKAKAALLRISNGDLNNSDDMDYKSNEEEEVPDSDDVADSDIPESGQLENEDDLDDDENGSNVFKRAKRIILSDDEDIIDEEAAVPVAKPASRSSDLRNDDSYMFGGASLDIDEEAEDVVTHIHSDQARPDTPLDSIIQDGFDESLSPKLFLNLPPRSQQNISMDDSMSANVTIEPRHVPSFQEMSSTQFSAAHEQETQKDYIGTQADEVLPSQVIPYSDDEDEDFALAVKRGRQSVLQTKASADIQPSSDIEDVDPAEKAEILKQKLELYEAKIRRKELKARKLRKEMERRGVKGVVEGEAEESEDEWKGIGGIDQDLSDKENSEDERMIDNNFDLVLNDDDVRKKFMEQYQIKDRQELEKLIDDIKNHRLTKRARSSRFDVELSDEEDEILMAYRRKKLEEQKQRLLENKKVNSLLKSEKSKAFFESIAEEMSPHILLDSENEDSVEETQEESPSIADSQVTEGDAESVPMKKHMRLDEAYVQKQLSFLCSTEESKYIQIQQDADFQHGVDEEPVEDIAALKSRCKSNLYSFSGVDSQKESNKRDSADLLTDDDENDDFGHVFKKPSMVSSFKLYHEKQVGQVSTGSFSGVTVNKQYKVASGSKASITYISKNVSLKQTGVPMKSAHTQAIEKRVDHAKQNSSLFRKGSAFA</sequence>
<evidence type="ECO:0000256" key="4">
    <source>
        <dbReference type="SAM" id="Coils"/>
    </source>
</evidence>
<dbReference type="Pfam" id="PF09444">
    <property type="entry name" value="MRC1"/>
    <property type="match status" value="1"/>
</dbReference>
<feature type="coiled-coil region" evidence="4">
    <location>
        <begin position="674"/>
        <end position="701"/>
    </location>
</feature>
<dbReference type="AlphaFoldDB" id="A0AAX4HAW7"/>
<dbReference type="GO" id="GO:0007095">
    <property type="term" value="P:mitotic G2 DNA damage checkpoint signaling"/>
    <property type="evidence" value="ECO:0007669"/>
    <property type="project" value="TreeGrafter"/>
</dbReference>
<feature type="compositionally biased region" description="Acidic residues" evidence="5">
    <location>
        <begin position="855"/>
        <end position="866"/>
    </location>
</feature>
<dbReference type="GO" id="GO:0033314">
    <property type="term" value="P:mitotic DNA replication checkpoint signaling"/>
    <property type="evidence" value="ECO:0007669"/>
    <property type="project" value="TreeGrafter"/>
</dbReference>
<comment type="subcellular location">
    <subcellularLocation>
        <location evidence="1">Nucleus</location>
    </subcellularLocation>
</comment>
<keyword evidence="2" id="KW-0597">Phosphoprotein</keyword>
<name>A0AAX4HAW7_9ASCO</name>
<gene>
    <name evidence="7" type="ORF">PUMCH_002854</name>
</gene>
<feature type="region of interest" description="Disordered" evidence="5">
    <location>
        <begin position="402"/>
        <end position="477"/>
    </location>
</feature>
<dbReference type="RefSeq" id="XP_062877916.1">
    <property type="nucleotide sequence ID" value="XM_063021846.1"/>
</dbReference>
<dbReference type="InterPro" id="IPR018564">
    <property type="entry name" value="Repl_chkpnt_MRC1_dom"/>
</dbReference>
<evidence type="ECO:0000259" key="6">
    <source>
        <dbReference type="Pfam" id="PF09444"/>
    </source>
</evidence>
<dbReference type="Proteomes" id="UP001338582">
    <property type="component" value="Chromosome 3"/>
</dbReference>
<keyword evidence="4" id="KW-0175">Coiled coil</keyword>
<evidence type="ECO:0000256" key="3">
    <source>
        <dbReference type="ARBA" id="ARBA00023242"/>
    </source>
</evidence>
<evidence type="ECO:0000256" key="1">
    <source>
        <dbReference type="ARBA" id="ARBA00004123"/>
    </source>
</evidence>
<keyword evidence="8" id="KW-1185">Reference proteome</keyword>
<feature type="region of interest" description="Disordered" evidence="5">
    <location>
        <begin position="218"/>
        <end position="248"/>
    </location>
</feature>
<dbReference type="PANTHER" id="PTHR14396">
    <property type="entry name" value="CLASPIN"/>
    <property type="match status" value="1"/>
</dbReference>
<dbReference type="GO" id="GO:0005634">
    <property type="term" value="C:nucleus"/>
    <property type="evidence" value="ECO:0007669"/>
    <property type="project" value="UniProtKB-SubCell"/>
</dbReference>
<dbReference type="PANTHER" id="PTHR14396:SF10">
    <property type="entry name" value="CLASPIN"/>
    <property type="match status" value="1"/>
</dbReference>
<dbReference type="EMBL" id="CP138896">
    <property type="protein sequence ID" value="WPK25534.1"/>
    <property type="molecule type" value="Genomic_DNA"/>
</dbReference>
<keyword evidence="3" id="KW-0539">Nucleus</keyword>
<evidence type="ECO:0000313" key="7">
    <source>
        <dbReference type="EMBL" id="WPK25534.1"/>
    </source>
</evidence>
<dbReference type="GO" id="GO:0010997">
    <property type="term" value="F:anaphase-promoting complex binding"/>
    <property type="evidence" value="ECO:0007669"/>
    <property type="project" value="TreeGrafter"/>
</dbReference>
<proteinExistence type="predicted"/>
<feature type="compositionally biased region" description="Polar residues" evidence="5">
    <location>
        <begin position="228"/>
        <end position="244"/>
    </location>
</feature>
<dbReference type="InterPro" id="IPR024146">
    <property type="entry name" value="Claspin"/>
</dbReference>
<dbReference type="KEGG" id="asau:88173918"/>
<feature type="region of interest" description="Disordered" evidence="5">
    <location>
        <begin position="710"/>
        <end position="740"/>
    </location>
</feature>
<evidence type="ECO:0000256" key="5">
    <source>
        <dbReference type="SAM" id="MobiDB-lite"/>
    </source>
</evidence>
<dbReference type="GeneID" id="88173918"/>
<feature type="domain" description="DNA replication checkpoint mediator MRC1" evidence="6">
    <location>
        <begin position="704"/>
        <end position="842"/>
    </location>
</feature>
<reference evidence="7 8" key="1">
    <citation type="submission" date="2023-10" db="EMBL/GenBank/DDBJ databases">
        <title>Draft Genome Sequence of Candida saopaulonensis from a very Premature Infant with Sepsis.</title>
        <authorList>
            <person name="Ning Y."/>
            <person name="Dai R."/>
            <person name="Xiao M."/>
            <person name="Xu Y."/>
            <person name="Yan Q."/>
            <person name="Zhang L."/>
        </authorList>
    </citation>
    <scope>NUCLEOTIDE SEQUENCE [LARGE SCALE GENOMIC DNA]</scope>
    <source>
        <strain evidence="7 8">19XY460</strain>
    </source>
</reference>